<dbReference type="PATRIC" id="fig|883114.3.peg.1453"/>
<dbReference type="InterPro" id="IPR003343">
    <property type="entry name" value="Big_2"/>
</dbReference>
<dbReference type="Proteomes" id="UP000004191">
    <property type="component" value="Unassembled WGS sequence"/>
</dbReference>
<evidence type="ECO:0000259" key="1">
    <source>
        <dbReference type="Pfam" id="PF02368"/>
    </source>
</evidence>
<name>H3NQ47_9FIRM</name>
<dbReference type="RefSeq" id="WP_005398973.1">
    <property type="nucleotide sequence ID" value="NZ_JH601088.1"/>
</dbReference>
<dbReference type="AlphaFoldDB" id="H3NQ47"/>
<dbReference type="SUPFAM" id="SSF49373">
    <property type="entry name" value="Invasin/intimin cell-adhesion fragments"/>
    <property type="match status" value="1"/>
</dbReference>
<reference evidence="2 3" key="1">
    <citation type="submission" date="2012-01" db="EMBL/GenBank/DDBJ databases">
        <title>The Genome Sequence of Helcococcus kunzii ATCC 51366.</title>
        <authorList>
            <consortium name="The Broad Institute Genome Sequencing Platform"/>
            <person name="Earl A."/>
            <person name="Ward D."/>
            <person name="Feldgarden M."/>
            <person name="Gevers D."/>
            <person name="Huys G."/>
            <person name="Young S.K."/>
            <person name="Zeng Q."/>
            <person name="Gargeya S."/>
            <person name="Fitzgerald M."/>
            <person name="Haas B."/>
            <person name="Abouelleil A."/>
            <person name="Alvarado L."/>
            <person name="Arachchi H.M."/>
            <person name="Berlin A."/>
            <person name="Chapman S.B."/>
            <person name="Gearin G."/>
            <person name="Goldberg J."/>
            <person name="Griggs A."/>
            <person name="Gujja S."/>
            <person name="Hansen M."/>
            <person name="Heiman D."/>
            <person name="Howarth C."/>
            <person name="Larimer J."/>
            <person name="Lui A."/>
            <person name="MacDonald P.J.P."/>
            <person name="McCowen C."/>
            <person name="Montmayeur A."/>
            <person name="Murphy C."/>
            <person name="Neiman D."/>
            <person name="Pearson M."/>
            <person name="Priest M."/>
            <person name="Roberts A."/>
            <person name="Saif S."/>
            <person name="Shea T."/>
            <person name="Sisk P."/>
            <person name="Stolte C."/>
            <person name="Sykes S."/>
            <person name="Wortman J."/>
            <person name="Nusbaum C."/>
            <person name="Birren B."/>
        </authorList>
    </citation>
    <scope>NUCLEOTIDE SEQUENCE [LARGE SCALE GENOMIC DNA]</scope>
    <source>
        <strain evidence="2 3">ATCC 51366</strain>
    </source>
</reference>
<dbReference type="Pfam" id="PF02368">
    <property type="entry name" value="Big_2"/>
    <property type="match status" value="1"/>
</dbReference>
<comment type="caution">
    <text evidence="2">The sequence shown here is derived from an EMBL/GenBank/DDBJ whole genome shotgun (WGS) entry which is preliminary data.</text>
</comment>
<dbReference type="InterPro" id="IPR008964">
    <property type="entry name" value="Invasin/intimin_cell_adhesion"/>
</dbReference>
<dbReference type="GeneID" id="96999411"/>
<dbReference type="Gene3D" id="2.60.40.1080">
    <property type="match status" value="1"/>
</dbReference>
<feature type="domain" description="BIG2" evidence="1">
    <location>
        <begin position="182"/>
        <end position="219"/>
    </location>
</feature>
<evidence type="ECO:0000313" key="3">
    <source>
        <dbReference type="Proteomes" id="UP000004191"/>
    </source>
</evidence>
<accession>H3NQ47</accession>
<organism evidence="2 3">
    <name type="scientific">Helcococcus kunzii ATCC 51366</name>
    <dbReference type="NCBI Taxonomy" id="883114"/>
    <lineage>
        <taxon>Bacteria</taxon>
        <taxon>Bacillati</taxon>
        <taxon>Bacillota</taxon>
        <taxon>Tissierellia</taxon>
        <taxon>Tissierellales</taxon>
        <taxon>Peptoniphilaceae</taxon>
        <taxon>Helcococcus</taxon>
    </lineage>
</organism>
<protein>
    <recommendedName>
        <fullName evidence="1">BIG2 domain-containing protein</fullName>
    </recommendedName>
</protein>
<gene>
    <name evidence="2" type="ORF">HMPREF9709_01458</name>
</gene>
<dbReference type="eggNOG" id="COG5434">
    <property type="taxonomic scope" value="Bacteria"/>
</dbReference>
<dbReference type="STRING" id="883114.HMPREF9709_01458"/>
<proteinExistence type="predicted"/>
<dbReference type="OrthoDB" id="9787283at2"/>
<dbReference type="HOGENOM" id="CLU_327545_0_0_9"/>
<dbReference type="EMBL" id="AGEI01000028">
    <property type="protein sequence ID" value="EHR32527.1"/>
    <property type="molecule type" value="Genomic_DNA"/>
</dbReference>
<sequence length="878" mass="99745">MTIRNNTFNVRTKGRTWWKYAPAIYFYPVTKGANLPDTNNPVHKNILIENNTFFMDVDSVLRAESVDNLKFINNKIYRFNPNISLKANISETEMGVNQTLKLNVEKSGDVIKVLESLPGGPENNEGSQSNVLEFKKSNNVVIEGNQYDDGLKKNILIEGMTENNYSLKDDLKVLNSRQKLSPDEAVGKINYVSTNPDVAQIDADGMVTAISKGKTDIYAYYICNGRIIKSNIKTINVADKKSNKLGLDKYVYYVGEEKPYLVVFKDDEWLKQSQFTLSVEENEYFDIKDNKFTVKKAGMQKVKITIDGVTEDIYVISYKPVEEIKNADFINVENPTNTLKITEDQIAFQRRGNGEDLWGGTNKLSNLVKLSLDGVNKDNFTASIRFSDLPLRMQGNWDSVYFSLMKLKDDGTADKDNYLSVGKRAHGNGFGVVVERNGNGNELATEKSEENSIRDAKFIIEKQGKIVKLYSDVNGEINLIHEQDVSYLGDKITLAIVGWNADQADTIVKASEFMLVEGNKDNLKNGEIHKFTEKYISKPNVDTFEPVHVENNKFKIVGFEDYDLKLIIEKDGELTFFDGQYFTINKPDYYDIHILPYSKDILYGPYGVVGLLNFEHKEDTSLYVNNTIVKDGMTIDIPADLEKLQIKQGGKKDALSIAGKDSVQIEGKTIKLNRIKSSEAKLEKISTSLKNFSELKDNLFIQTETDDKEIKINVGASENTQKIKLEIEDFGKVYESENGEFTLPIYNGVNSFKISAIAEDGKPSDMLRLHVLRHRNIKDGLKSIKLGDESIQIDAKNIDFKDKYSLSDLTIIPNDVNAKVDHITRQENGNEVLVIRVWHENNYLQNIINITLLMFTIRRWLISTIQKERILKYLSMKK</sequence>
<keyword evidence="3" id="KW-1185">Reference proteome</keyword>
<evidence type="ECO:0000313" key="2">
    <source>
        <dbReference type="EMBL" id="EHR32527.1"/>
    </source>
</evidence>